<dbReference type="InterPro" id="IPR019931">
    <property type="entry name" value="LPXTG_anchor"/>
</dbReference>
<evidence type="ECO:0000313" key="10">
    <source>
        <dbReference type="Proteomes" id="UP001519363"/>
    </source>
</evidence>
<keyword evidence="2" id="KW-0964">Secreted</keyword>
<protein>
    <submittedName>
        <fullName evidence="9">Repeat protein (TIGR01451 family)/LPXTG-motif cell wall-anchored protein</fullName>
    </submittedName>
</protein>
<dbReference type="PROSITE" id="PS50847">
    <property type="entry name" value="GRAM_POS_ANCHORING"/>
    <property type="match status" value="1"/>
</dbReference>
<evidence type="ECO:0000256" key="1">
    <source>
        <dbReference type="ARBA" id="ARBA00022512"/>
    </source>
</evidence>
<keyword evidence="1" id="KW-0134">Cell wall</keyword>
<evidence type="ECO:0000256" key="6">
    <source>
        <dbReference type="SAM" id="Phobius"/>
    </source>
</evidence>
<reference evidence="9 10" key="1">
    <citation type="submission" date="2021-03" db="EMBL/GenBank/DDBJ databases">
        <title>Sequencing the genomes of 1000 actinobacteria strains.</title>
        <authorList>
            <person name="Klenk H.-P."/>
        </authorList>
    </citation>
    <scope>NUCLEOTIDE SEQUENCE [LARGE SCALE GENOMIC DNA]</scope>
    <source>
        <strain evidence="9 10">DSM 44580</strain>
    </source>
</reference>
<evidence type="ECO:0000256" key="5">
    <source>
        <dbReference type="SAM" id="MobiDB-lite"/>
    </source>
</evidence>
<comment type="caution">
    <text evidence="9">The sequence shown here is derived from an EMBL/GenBank/DDBJ whole genome shotgun (WGS) entry which is preliminary data.</text>
</comment>
<dbReference type="InterPro" id="IPR051172">
    <property type="entry name" value="Chlamydia_OmcB"/>
</dbReference>
<keyword evidence="3 7" id="KW-0732">Signal</keyword>
<dbReference type="InterPro" id="IPR001434">
    <property type="entry name" value="OmcB-like_DUF11"/>
</dbReference>
<dbReference type="PANTHER" id="PTHR34819:SF3">
    <property type="entry name" value="CELL SURFACE PROTEIN"/>
    <property type="match status" value="1"/>
</dbReference>
<dbReference type="PANTHER" id="PTHR34819">
    <property type="entry name" value="LARGE CYSTEINE-RICH PERIPLASMIC PROTEIN OMCB"/>
    <property type="match status" value="1"/>
</dbReference>
<feature type="chain" id="PRO_5045363946" evidence="7">
    <location>
        <begin position="26"/>
        <end position="1636"/>
    </location>
</feature>
<dbReference type="Gene3D" id="2.60.40.10">
    <property type="entry name" value="Immunoglobulins"/>
    <property type="match status" value="7"/>
</dbReference>
<accession>A0ABS5AGM7</accession>
<name>A0ABS5AGM7_9PSEU</name>
<feature type="region of interest" description="Disordered" evidence="5">
    <location>
        <begin position="756"/>
        <end position="777"/>
    </location>
</feature>
<evidence type="ECO:0000256" key="2">
    <source>
        <dbReference type="ARBA" id="ARBA00022525"/>
    </source>
</evidence>
<organism evidence="9 10">
    <name type="scientific">Crossiella equi</name>
    <dbReference type="NCBI Taxonomy" id="130796"/>
    <lineage>
        <taxon>Bacteria</taxon>
        <taxon>Bacillati</taxon>
        <taxon>Actinomycetota</taxon>
        <taxon>Actinomycetes</taxon>
        <taxon>Pseudonocardiales</taxon>
        <taxon>Pseudonocardiaceae</taxon>
        <taxon>Crossiella</taxon>
    </lineage>
</organism>
<feature type="signal peptide" evidence="7">
    <location>
        <begin position="1"/>
        <end position="25"/>
    </location>
</feature>
<evidence type="ECO:0000256" key="4">
    <source>
        <dbReference type="ARBA" id="ARBA00023088"/>
    </source>
</evidence>
<feature type="domain" description="Gram-positive cocci surface proteins LPxTG" evidence="8">
    <location>
        <begin position="1603"/>
        <end position="1636"/>
    </location>
</feature>
<keyword evidence="6" id="KW-1133">Transmembrane helix</keyword>
<keyword evidence="6" id="KW-0812">Transmembrane</keyword>
<dbReference type="NCBIfam" id="TIGR01167">
    <property type="entry name" value="LPXTG_anchor"/>
    <property type="match status" value="1"/>
</dbReference>
<keyword evidence="10" id="KW-1185">Reference proteome</keyword>
<feature type="transmembrane region" description="Helical" evidence="6">
    <location>
        <begin position="1612"/>
        <end position="1631"/>
    </location>
</feature>
<keyword evidence="4" id="KW-0572">Peptidoglycan-anchor</keyword>
<evidence type="ECO:0000313" key="9">
    <source>
        <dbReference type="EMBL" id="MBP2475726.1"/>
    </source>
</evidence>
<evidence type="ECO:0000256" key="3">
    <source>
        <dbReference type="ARBA" id="ARBA00022729"/>
    </source>
</evidence>
<dbReference type="InterPro" id="IPR013783">
    <property type="entry name" value="Ig-like_fold"/>
</dbReference>
<feature type="region of interest" description="Disordered" evidence="5">
    <location>
        <begin position="1565"/>
        <end position="1603"/>
    </location>
</feature>
<dbReference type="InterPro" id="IPR055354">
    <property type="entry name" value="DUF7507"/>
</dbReference>
<dbReference type="RefSeq" id="WP_086781333.1">
    <property type="nucleotide sequence ID" value="NZ_JAGIOO010000001.1"/>
</dbReference>
<sequence>MRLLRVLLALLLALGALLAGVPAQAGVVNAFTLNYDQVVYGDFLEVGNGSLRCPTAADRPPLYGSATVDKCATTATGATVTGDGNYNDDFYMLQADVDGDAATFNSSRATLRVPPGATVDFARLNWAGNTGRFPGTTALRCGARGSAAAVVPSGAAATPAQQPVTFTVGDKAQRVSAVAVTEDPAGTYAGSGQYYSAYADVTSAFAGAATGTDLTVTAANVWGVSGFGCMAGWSLVVVYKYAERDPVHAPSKREVFVYDGHVRQNSSDPETTVTVRGFRSTAATTRIGVTAYEGDRNITGDAFKVNRTAIAEPGTRRTDNFFISLADGRSEPGAVNNWSVDAKSFETTAIPVGATSADLAFSTNGDSYLAQNLVFSVAVPELQIDKVADPATAHEGDQITYTIRVTNPSGAPARDVRVSDPRFPACDRVFGTLAGGRSETYTCTAPAPADDVTNTAKVTGTSSLGDALDGTSSATVDVIHPAITLTKQADKPAYRVGDQVVFTMTVTNSGDVPLTALRVEDPKVPDCARNLPGVLAPGERRAFTCTTTAPVQDDVNSATASGADRLGKRVTDAAEAPVPIVRPGIELTKTADPTTVRAGDEVTFTLTVRNTGDSPLDPVRIEDSRTPACARTLPGPLAAGASQTHTCTARLTETTTNTATATGRDGSGQDVTASAQATVTVLKPGVAIEKSATPQVVRAGEEVTFTIRVTNTGDSELTGVTVTDPKVPACDRVLDRLAPGASRELSCRAPVTEDQVNTATVTGTPPVGPPVTASDDASVDVVRPAVEITKTASPETVREGDEVTFTVEVRNTGDVPLTRVAVADPVLPACARTLPDLAPGARESYSCTWTAGATDLVNTATVTGTDPTGRQVTASDDAAVDVVHPGIEVTKTASPESVREGDAVTFTVVVKNSGDVPLREVVVTDPAAPGCATTIAELAAGAERRISCTVTAGAQDLVNTASATGKPPVGPPVTDDGTATVRVLNPGINITKEVRGGPFREGDPVTFTITVVNAGDSALTDVVVADPVAPGCARVFDSLAAGASQRYECTMAAPADDVVNTATVTGKPPVGPPVTDADDAAVDVVHPGIEVTKTASPDTVRPGDAVTFTVVVRNSGDTELTRVVVTDPEVPACDRVVDRLAAGEELRYQCTWTATGDLVNTVAATGEPPVGPPVRDDGSARVDVQNPGVEIIKDVEGGPFRAGDAVTFRIAVRNTGDVPLRAVEVRDPVAPECARTFPELAVGAREVYPCTMTAPAEDVVNTAIVTGKPPTGPDVSDVDDAPVDVVNPGITVEKSVSPATARPGDEVTYTIVVRNAGDVPLTDVRVTDDREPRCGFTLPVLAAGASVERTCVVTAAQDVTNTATATGTDPTGRPVTDTDDAVLDVIGPGLRVVKTGPAKPLLSGQEAQFTVVVTNTGDVPLTGVVLSDPVAPGCSVTVGDLAPGQSSQPVRCAVTMREGDVVNTVRATGTDPTGRPVTDTDTATAVLGRAGIDLVKTADQEEAAPGRTVTWKLTVRNTGNVDLVPVVVDDPASSKCSRAFDRLRANETQTWTCTGIAPSSGTLVNTATATGQPDTAEPSGPVTDTDSASVRVPGPGPGPTPPLAKTGASPAVFLWAGLAMVLVGLVAVFGARRRRS</sequence>
<evidence type="ECO:0000256" key="7">
    <source>
        <dbReference type="SAM" id="SignalP"/>
    </source>
</evidence>
<dbReference type="Proteomes" id="UP001519363">
    <property type="component" value="Unassembled WGS sequence"/>
</dbReference>
<dbReference type="EMBL" id="JAGIOO010000001">
    <property type="protein sequence ID" value="MBP2475726.1"/>
    <property type="molecule type" value="Genomic_DNA"/>
</dbReference>
<proteinExistence type="predicted"/>
<dbReference type="InterPro" id="IPR047589">
    <property type="entry name" value="DUF11_rpt"/>
</dbReference>
<gene>
    <name evidence="9" type="ORF">JOF53_004598</name>
</gene>
<feature type="compositionally biased region" description="Low complexity" evidence="5">
    <location>
        <begin position="758"/>
        <end position="777"/>
    </location>
</feature>
<evidence type="ECO:0000259" key="8">
    <source>
        <dbReference type="PROSITE" id="PS50847"/>
    </source>
</evidence>
<dbReference type="Pfam" id="PF24346">
    <property type="entry name" value="DUF7507"/>
    <property type="match status" value="11"/>
</dbReference>
<keyword evidence="6" id="KW-0472">Membrane</keyword>
<dbReference type="NCBIfam" id="TIGR01451">
    <property type="entry name" value="B_ant_repeat"/>
    <property type="match status" value="12"/>
</dbReference>
<dbReference type="Pfam" id="PF01345">
    <property type="entry name" value="DUF11"/>
    <property type="match status" value="1"/>
</dbReference>